<evidence type="ECO:0000313" key="2">
    <source>
        <dbReference type="Proteomes" id="UP001202289"/>
    </source>
</evidence>
<name>A0ACC6ADY2_9BACI</name>
<proteinExistence type="predicted"/>
<organism evidence="1 2">
    <name type="scientific">Bacillus cytotoxicus</name>
    <dbReference type="NCBI Taxonomy" id="580165"/>
    <lineage>
        <taxon>Bacteria</taxon>
        <taxon>Bacillati</taxon>
        <taxon>Bacillota</taxon>
        <taxon>Bacilli</taxon>
        <taxon>Bacillales</taxon>
        <taxon>Bacillaceae</taxon>
        <taxon>Bacillus</taxon>
        <taxon>Bacillus cereus group</taxon>
    </lineage>
</organism>
<protein>
    <submittedName>
        <fullName evidence="1">Polyprenyl synthetase family protein</fullName>
    </submittedName>
</protein>
<keyword evidence="2" id="KW-1185">Reference proteome</keyword>
<sequence length="297" mass="32855">MTHLTFDAFMRESKALVEENLVRYANALQCPDVIREAMVYSLDAGGKRLRPLLLFATLQAFGKDRELGIGTACALEMIHTYSLIHDDLPCMDDDDLRRGKPTNHKVFGEAMAVLAGDGLLTYAFQVVTEQDHNEITSETKLRIALELAKAAGPEGMVGGQVADMEAEGKQLNLCELEYIHKNKTGRLLEFAVLAGALLSGATAEQQEKLLVFARYVGLAFQIRDDILDVEGIEEEIGKPVGSDMTNEKSTYTTLFTVEEAKRILEETITKAKDAISSLQLQDEYLLGICDLIAKRNH</sequence>
<gene>
    <name evidence="1" type="ORF">M3215_21295</name>
</gene>
<comment type="caution">
    <text evidence="1">The sequence shown here is derived from an EMBL/GenBank/DDBJ whole genome shotgun (WGS) entry which is preliminary data.</text>
</comment>
<dbReference type="EMBL" id="JAMBOP010000037">
    <property type="protein sequence ID" value="MCM3738252.1"/>
    <property type="molecule type" value="Genomic_DNA"/>
</dbReference>
<evidence type="ECO:0000313" key="1">
    <source>
        <dbReference type="EMBL" id="MCM3738252.1"/>
    </source>
</evidence>
<dbReference type="Proteomes" id="UP001202289">
    <property type="component" value="Unassembled WGS sequence"/>
</dbReference>
<reference evidence="1" key="1">
    <citation type="submission" date="2022-05" db="EMBL/GenBank/DDBJ databases">
        <title>Comparative Genomics of Spacecraft Associated Microbes.</title>
        <authorList>
            <person name="Tran M.T."/>
            <person name="Wright A."/>
            <person name="Seuylemezian A."/>
            <person name="Eisen J."/>
            <person name="Coil D."/>
        </authorList>
    </citation>
    <scope>NUCLEOTIDE SEQUENCE</scope>
    <source>
        <strain evidence="1">FAIRING 10M-2.2</strain>
    </source>
</reference>
<accession>A0ACC6ADY2</accession>